<accession>A0ABP0HNK0</accession>
<dbReference type="InterPro" id="IPR002048">
    <property type="entry name" value="EF_hand_dom"/>
</dbReference>
<dbReference type="PROSITE" id="PS50222">
    <property type="entry name" value="EF_HAND_2"/>
    <property type="match status" value="2"/>
</dbReference>
<dbReference type="Proteomes" id="UP001642484">
    <property type="component" value="Unassembled WGS sequence"/>
</dbReference>
<dbReference type="PROSITE" id="PS00018">
    <property type="entry name" value="EF_HAND_1"/>
    <property type="match status" value="2"/>
</dbReference>
<feature type="domain" description="EF-hand" evidence="7">
    <location>
        <begin position="246"/>
        <end position="281"/>
    </location>
</feature>
<evidence type="ECO:0000256" key="3">
    <source>
        <dbReference type="ARBA" id="ARBA00022837"/>
    </source>
</evidence>
<dbReference type="Gene3D" id="1.10.238.10">
    <property type="entry name" value="EF-hand"/>
    <property type="match status" value="1"/>
</dbReference>
<dbReference type="InterPro" id="IPR005821">
    <property type="entry name" value="Ion_trans_dom"/>
</dbReference>
<dbReference type="SUPFAM" id="SSF81324">
    <property type="entry name" value="Voltage-gated potassium channels"/>
    <property type="match status" value="1"/>
</dbReference>
<dbReference type="InterPro" id="IPR001751">
    <property type="entry name" value="S100/CaBP7/8-like_CS"/>
</dbReference>
<keyword evidence="9" id="KW-1185">Reference proteome</keyword>
<keyword evidence="4 6" id="KW-1133">Transmembrane helix</keyword>
<feature type="domain" description="EF-hand" evidence="7">
    <location>
        <begin position="202"/>
        <end position="237"/>
    </location>
</feature>
<comment type="caution">
    <text evidence="8">The sequence shown here is derived from an EMBL/GenBank/DDBJ whole genome shotgun (WGS) entry which is preliminary data.</text>
</comment>
<keyword evidence="5 6" id="KW-0472">Membrane</keyword>
<dbReference type="PROSITE" id="PS00303">
    <property type="entry name" value="S100_CABP"/>
    <property type="match status" value="1"/>
</dbReference>
<evidence type="ECO:0000256" key="6">
    <source>
        <dbReference type="SAM" id="Phobius"/>
    </source>
</evidence>
<evidence type="ECO:0000313" key="8">
    <source>
        <dbReference type="EMBL" id="CAK8990739.1"/>
    </source>
</evidence>
<dbReference type="Pfam" id="PF13499">
    <property type="entry name" value="EF-hand_7"/>
    <property type="match status" value="1"/>
</dbReference>
<organism evidence="8 9">
    <name type="scientific">Durusdinium trenchii</name>
    <dbReference type="NCBI Taxonomy" id="1381693"/>
    <lineage>
        <taxon>Eukaryota</taxon>
        <taxon>Sar</taxon>
        <taxon>Alveolata</taxon>
        <taxon>Dinophyceae</taxon>
        <taxon>Suessiales</taxon>
        <taxon>Symbiodiniaceae</taxon>
        <taxon>Durusdinium</taxon>
    </lineage>
</organism>
<feature type="transmembrane region" description="Helical" evidence="6">
    <location>
        <begin position="160"/>
        <end position="184"/>
    </location>
</feature>
<keyword evidence="3" id="KW-0106">Calcium</keyword>
<dbReference type="SUPFAM" id="SSF47473">
    <property type="entry name" value="EF-hand"/>
    <property type="match status" value="1"/>
</dbReference>
<evidence type="ECO:0000313" key="9">
    <source>
        <dbReference type="Proteomes" id="UP001642484"/>
    </source>
</evidence>
<evidence type="ECO:0000256" key="4">
    <source>
        <dbReference type="ARBA" id="ARBA00022989"/>
    </source>
</evidence>
<reference evidence="8 9" key="1">
    <citation type="submission" date="2024-02" db="EMBL/GenBank/DDBJ databases">
        <authorList>
            <person name="Chen Y."/>
            <person name="Shah S."/>
            <person name="Dougan E. K."/>
            <person name="Thang M."/>
            <person name="Chan C."/>
        </authorList>
    </citation>
    <scope>NUCLEOTIDE SEQUENCE [LARGE SCALE GENOMIC DNA]</scope>
</reference>
<dbReference type="InterPro" id="IPR011992">
    <property type="entry name" value="EF-hand-dom_pair"/>
</dbReference>
<sequence>MKLEPEKQPGEPFRSIQDRTILFLDTIAVFVSCAELWILPRVLGDALPFSRMVWLVRFLRVLSMIPSLRELTLGIMDALHGLFWVLIFLFIFVYALAVVLTRMVGHHRQSDDEDVQEVIDMFSNVGNSMFYLFQLTSQWSLVPLFPLLKASPLMCVCFTLFYIYSGWVIVAVMTGTVSFTMISFKERMVQDDESREEEKREFVTTVLADIFEQLDSNGDGELDYEEFQALLKSKEVLILLSENTDINIQDLEDMWQWLDTDKSGSLTIAEFFEGFEMLNEPFQQKTLLHVQERVSGEIHNKIHSLENLVTESLDDCCHQIYTPMFKIHAVLEQVQIQLLTTMKIKDQVGQVPVLEETEVGDQRFTLTSLESHIDVQIQEALERIQQFEVIRKPQGM</sequence>
<dbReference type="SMART" id="SM00054">
    <property type="entry name" value="EFh"/>
    <property type="match status" value="2"/>
</dbReference>
<protein>
    <recommendedName>
        <fullName evidence="7">EF-hand domain-containing protein</fullName>
    </recommendedName>
</protein>
<dbReference type="InterPro" id="IPR018247">
    <property type="entry name" value="EF_Hand_1_Ca_BS"/>
</dbReference>
<keyword evidence="2 6" id="KW-0812">Transmembrane</keyword>
<evidence type="ECO:0000256" key="1">
    <source>
        <dbReference type="ARBA" id="ARBA00004141"/>
    </source>
</evidence>
<name>A0ABP0HNK0_9DINO</name>
<evidence type="ECO:0000259" key="7">
    <source>
        <dbReference type="PROSITE" id="PS50222"/>
    </source>
</evidence>
<evidence type="ECO:0000256" key="2">
    <source>
        <dbReference type="ARBA" id="ARBA00022692"/>
    </source>
</evidence>
<dbReference type="Pfam" id="PF00520">
    <property type="entry name" value="Ion_trans"/>
    <property type="match status" value="1"/>
</dbReference>
<dbReference type="CDD" id="cd00051">
    <property type="entry name" value="EFh"/>
    <property type="match status" value="1"/>
</dbReference>
<feature type="transmembrane region" description="Helical" evidence="6">
    <location>
        <begin position="21"/>
        <end position="40"/>
    </location>
</feature>
<comment type="subcellular location">
    <subcellularLocation>
        <location evidence="1">Membrane</location>
        <topology evidence="1">Multi-pass membrane protein</topology>
    </subcellularLocation>
</comment>
<dbReference type="Gene3D" id="1.10.287.70">
    <property type="match status" value="1"/>
</dbReference>
<evidence type="ECO:0000256" key="5">
    <source>
        <dbReference type="ARBA" id="ARBA00023136"/>
    </source>
</evidence>
<dbReference type="EMBL" id="CAXAMN010000781">
    <property type="protein sequence ID" value="CAK8990739.1"/>
    <property type="molecule type" value="Genomic_DNA"/>
</dbReference>
<feature type="transmembrane region" description="Helical" evidence="6">
    <location>
        <begin position="81"/>
        <end position="100"/>
    </location>
</feature>
<proteinExistence type="predicted"/>
<gene>
    <name evidence="8" type="ORF">CCMP2556_LOCUS2173</name>
</gene>